<dbReference type="OrthoDB" id="4308148at2"/>
<proteinExistence type="predicted"/>
<feature type="domain" description="4Fe-4S Wbl-type" evidence="1">
    <location>
        <begin position="11"/>
        <end position="75"/>
    </location>
</feature>
<sequence length="127" mass="13911">MKTPENSPPPPCAGQHELFDSREEEDHLQARALCNGCHVFAACWDNFQAVRNAPSHLGGAPEGTWAGMLIGTAKLPSKLAPCGTESAYQRHRYNREDACEDCLQAHRDIVRQRAAAKRAEANPMDAA</sequence>
<dbReference type="Proteomes" id="UP000281738">
    <property type="component" value="Unassembled WGS sequence"/>
</dbReference>
<dbReference type="EMBL" id="RKHO01000001">
    <property type="protein sequence ID" value="ROR91734.1"/>
    <property type="molecule type" value="Genomic_DNA"/>
</dbReference>
<reference evidence="2 3" key="1">
    <citation type="submission" date="2018-11" db="EMBL/GenBank/DDBJ databases">
        <title>Sequencing the genomes of 1000 actinobacteria strains.</title>
        <authorList>
            <person name="Klenk H.-P."/>
        </authorList>
    </citation>
    <scope>NUCLEOTIDE SEQUENCE [LARGE SCALE GENOMIC DNA]</scope>
    <source>
        <strain evidence="2 3">DSM 12652</strain>
    </source>
</reference>
<accession>A0A3N2CWZ2</accession>
<keyword evidence="3" id="KW-1185">Reference proteome</keyword>
<dbReference type="InterPro" id="IPR034768">
    <property type="entry name" value="4FE4S_WBL"/>
</dbReference>
<protein>
    <submittedName>
        <fullName evidence="2">Transcription factor WhiB</fullName>
    </submittedName>
</protein>
<dbReference type="RefSeq" id="WP_123391342.1">
    <property type="nucleotide sequence ID" value="NZ_RKHO01000001.1"/>
</dbReference>
<comment type="caution">
    <text evidence="2">The sequence shown here is derived from an EMBL/GenBank/DDBJ whole genome shotgun (WGS) entry which is preliminary data.</text>
</comment>
<name>A0A3N2CWZ2_9ACTN</name>
<dbReference type="AlphaFoldDB" id="A0A3N2CWZ2"/>
<gene>
    <name evidence="2" type="ORF">EDD33_2609</name>
</gene>
<evidence type="ECO:0000313" key="2">
    <source>
        <dbReference type="EMBL" id="ROR91734.1"/>
    </source>
</evidence>
<evidence type="ECO:0000313" key="3">
    <source>
        <dbReference type="Proteomes" id="UP000281738"/>
    </source>
</evidence>
<evidence type="ECO:0000259" key="1">
    <source>
        <dbReference type="PROSITE" id="PS51674"/>
    </source>
</evidence>
<dbReference type="PROSITE" id="PS51674">
    <property type="entry name" value="4FE4S_WBL"/>
    <property type="match status" value="1"/>
</dbReference>
<organism evidence="2 3">
    <name type="scientific">Nocardioides aurantiacus</name>
    <dbReference type="NCBI Taxonomy" id="86796"/>
    <lineage>
        <taxon>Bacteria</taxon>
        <taxon>Bacillati</taxon>
        <taxon>Actinomycetota</taxon>
        <taxon>Actinomycetes</taxon>
        <taxon>Propionibacteriales</taxon>
        <taxon>Nocardioidaceae</taxon>
        <taxon>Nocardioides</taxon>
    </lineage>
</organism>